<organism evidence="2 3">
    <name type="scientific">Gonium pectorale</name>
    <name type="common">Green alga</name>
    <dbReference type="NCBI Taxonomy" id="33097"/>
    <lineage>
        <taxon>Eukaryota</taxon>
        <taxon>Viridiplantae</taxon>
        <taxon>Chlorophyta</taxon>
        <taxon>core chlorophytes</taxon>
        <taxon>Chlorophyceae</taxon>
        <taxon>CS clade</taxon>
        <taxon>Chlamydomonadales</taxon>
        <taxon>Volvocaceae</taxon>
        <taxon>Gonium</taxon>
    </lineage>
</organism>
<keyword evidence="3" id="KW-1185">Reference proteome</keyword>
<protein>
    <submittedName>
        <fullName evidence="2">Uncharacterized protein</fullName>
    </submittedName>
</protein>
<feature type="compositionally biased region" description="Acidic residues" evidence="1">
    <location>
        <begin position="319"/>
        <end position="330"/>
    </location>
</feature>
<feature type="region of interest" description="Disordered" evidence="1">
    <location>
        <begin position="314"/>
        <end position="352"/>
    </location>
</feature>
<evidence type="ECO:0000313" key="3">
    <source>
        <dbReference type="Proteomes" id="UP000075714"/>
    </source>
</evidence>
<evidence type="ECO:0000313" key="2">
    <source>
        <dbReference type="EMBL" id="KXZ47938.1"/>
    </source>
</evidence>
<proteinExistence type="predicted"/>
<sequence>MGRAAPKPGAVDVADTTAGTVFRRAGGGAGRGRRDWRLSNHEDLGSLGKEVAERAERWGAKGDVNSLRRAFELAVELGMQPGDPPAYEGPEQELRKTVMDDLGRAYCELLARSSAPSSSEAAYCDAVREARDCILPLAACGKARYWPGYLADDLVQRLAANDGALLQTAESGDHADLWGALWGATEIVEDWEPPASPDTLASVLGASARCLLLLKPGQLSARDCSMLLPAAAELCFRVGEVAASCKGLLHHLTSCLADMASRADCVALAGALYTLGNLAALDQHTPQPEDLQRLEAEVARRLIRAQRADDAAAAAAAAEAEEVEEGDDGGAEPAASGALSSSDVATDQEETQRHQFTVGGFTHTQLSAMLWACAKLRRSDSPLLRPLAAAAGRAAWAGSACSIMVSLHTLAELGCSGAKFAPALRALADAAVQMLRSQQSDVTAPYLFGMLAAAARLQQPQELEELVTEALAEIWRRGPAAFIPADGPRERTAAGGLRPVLRVRCTFLLHEADR</sequence>
<evidence type="ECO:0000256" key="1">
    <source>
        <dbReference type="SAM" id="MobiDB-lite"/>
    </source>
</evidence>
<name>A0A150GDP9_GONPE</name>
<accession>A0A150GDP9</accession>
<reference evidence="3" key="1">
    <citation type="journal article" date="2016" name="Nat. Commun.">
        <title>The Gonium pectorale genome demonstrates co-option of cell cycle regulation during the evolution of multicellularity.</title>
        <authorList>
            <person name="Hanschen E.R."/>
            <person name="Marriage T.N."/>
            <person name="Ferris P.J."/>
            <person name="Hamaji T."/>
            <person name="Toyoda A."/>
            <person name="Fujiyama A."/>
            <person name="Neme R."/>
            <person name="Noguchi H."/>
            <person name="Minakuchi Y."/>
            <person name="Suzuki M."/>
            <person name="Kawai-Toyooka H."/>
            <person name="Smith D.R."/>
            <person name="Sparks H."/>
            <person name="Anderson J."/>
            <person name="Bakaric R."/>
            <person name="Luria V."/>
            <person name="Karger A."/>
            <person name="Kirschner M.W."/>
            <person name="Durand P.M."/>
            <person name="Michod R.E."/>
            <person name="Nozaki H."/>
            <person name="Olson B.J."/>
        </authorList>
    </citation>
    <scope>NUCLEOTIDE SEQUENCE [LARGE SCALE GENOMIC DNA]</scope>
    <source>
        <strain evidence="3">NIES-2863</strain>
    </source>
</reference>
<gene>
    <name evidence="2" type="ORF">GPECTOR_31g300</name>
</gene>
<comment type="caution">
    <text evidence="2">The sequence shown here is derived from an EMBL/GenBank/DDBJ whole genome shotgun (WGS) entry which is preliminary data.</text>
</comment>
<dbReference type="AlphaFoldDB" id="A0A150GDP9"/>
<dbReference type="Proteomes" id="UP000075714">
    <property type="component" value="Unassembled WGS sequence"/>
</dbReference>
<dbReference type="EMBL" id="LSYV01000032">
    <property type="protein sequence ID" value="KXZ47938.1"/>
    <property type="molecule type" value="Genomic_DNA"/>
</dbReference>